<comment type="caution">
    <text evidence="1">The sequence shown here is derived from an EMBL/GenBank/DDBJ whole genome shotgun (WGS) entry which is preliminary data.</text>
</comment>
<proteinExistence type="predicted"/>
<protein>
    <recommendedName>
        <fullName evidence="3">Secreted protein</fullName>
    </recommendedName>
</protein>
<evidence type="ECO:0000313" key="1">
    <source>
        <dbReference type="EMBL" id="EFL44629.1"/>
    </source>
</evidence>
<evidence type="ECO:0000313" key="2">
    <source>
        <dbReference type="Proteomes" id="UP000004431"/>
    </source>
</evidence>
<sequence>MQCMCPLYGSFAWLGFSFAQLREGAFVGAETSHILQVIFRKNVLIAAKIRVSQAAHYPHSCGEFYRVAAYLYAVYS</sequence>
<dbReference type="EMBL" id="AEDQ01000008">
    <property type="protein sequence ID" value="EFL44629.1"/>
    <property type="molecule type" value="Genomic_DNA"/>
</dbReference>
<evidence type="ECO:0008006" key="3">
    <source>
        <dbReference type="Google" id="ProtNLM"/>
    </source>
</evidence>
<keyword evidence="2" id="KW-1185">Reference proteome</keyword>
<gene>
    <name evidence="1" type="ORF">HMPREF9248_0006</name>
</gene>
<reference evidence="1 2" key="1">
    <citation type="submission" date="2010-08" db="EMBL/GenBank/DDBJ databases">
        <authorList>
            <person name="Durkin A.S."/>
            <person name="Madupu R."/>
            <person name="Torralba M."/>
            <person name="Gillis M."/>
            <person name="Methe B."/>
            <person name="Sutton G."/>
            <person name="Nelson K.E."/>
        </authorList>
    </citation>
    <scope>NUCLEOTIDE SEQUENCE [LARGE SCALE GENOMIC DNA]</scope>
    <source>
        <strain evidence="1 2">PB189-T1-4</strain>
    </source>
</reference>
<name>A0ABN0B1H0_9ACTN</name>
<dbReference type="Proteomes" id="UP000004431">
    <property type="component" value="Unassembled WGS sequence"/>
</dbReference>
<organism evidence="1 2">
    <name type="scientific">Fannyhessea vaginae PB189-T1-4</name>
    <dbReference type="NCBI Taxonomy" id="866774"/>
    <lineage>
        <taxon>Bacteria</taxon>
        <taxon>Bacillati</taxon>
        <taxon>Actinomycetota</taxon>
        <taxon>Coriobacteriia</taxon>
        <taxon>Coriobacteriales</taxon>
        <taxon>Atopobiaceae</taxon>
        <taxon>Fannyhessea</taxon>
    </lineage>
</organism>
<accession>A0ABN0B1H0</accession>